<reference evidence="2" key="1">
    <citation type="submission" date="2021-03" db="EMBL/GenBank/DDBJ databases">
        <title>Leucobacter chromiisoli sp. nov., isolated from chromium-containing soil of chemical plant.</title>
        <authorList>
            <person name="Xu Z."/>
        </authorList>
    </citation>
    <scope>NUCLEOTIDE SEQUENCE</scope>
    <source>
        <strain evidence="2">A2</strain>
    </source>
</reference>
<dbReference type="AlphaFoldDB" id="A0A939RYL2"/>
<dbReference type="EMBL" id="JAGDYL010000005">
    <property type="protein sequence ID" value="MBO1804564.1"/>
    <property type="molecule type" value="Genomic_DNA"/>
</dbReference>
<dbReference type="InterPro" id="IPR006680">
    <property type="entry name" value="Amidohydro-rel"/>
</dbReference>
<proteinExistence type="predicted"/>
<sequence>MGESYVLPGAVDAHVHSLSHRNEGIAASTSAAAAGGVTTVIEMPFDHSGPINSLDRLRAKQDLADAEAVVDIALLGTLDPAGGWTRAEELAEGGVVGFKASLFDTDAFRFPRTSDRQLLDVMAATRDVGRTLCVHVENNEIIKALLDEERSADAADPQSHSRSRPPVSETLGVLTAMEVAANTGSRLHLCHLSLPRSVELASWYRGQGADITLETCPHYLTFVQDDLDRLRGHLKINPPLRTAGDREGLWARLGGGEIPVITSDHAPWPRELKEREMMLDNSSGAPGVQNIVPVILGGALRRDPSMGLFERALDALTRGPAARYGIDHRKGSLEPGKDADIMVFSPDEGAEIELGAQLSNAGWTPYAGYRPGGRITHTISRGELVFDEALGLSGRPGRGELLEHSDR</sequence>
<dbReference type="InterPro" id="IPR011059">
    <property type="entry name" value="Metal-dep_hydrolase_composite"/>
</dbReference>
<dbReference type="GO" id="GO:0004038">
    <property type="term" value="F:allantoinase activity"/>
    <property type="evidence" value="ECO:0007669"/>
    <property type="project" value="TreeGrafter"/>
</dbReference>
<name>A0A939RYL2_9MICO</name>
<gene>
    <name evidence="2" type="ORF">J4H91_04425</name>
</gene>
<keyword evidence="3" id="KW-1185">Reference proteome</keyword>
<organism evidence="2 3">
    <name type="scientific">Leucobacter ruminantium</name>
    <dbReference type="NCBI Taxonomy" id="1289170"/>
    <lineage>
        <taxon>Bacteria</taxon>
        <taxon>Bacillati</taxon>
        <taxon>Actinomycetota</taxon>
        <taxon>Actinomycetes</taxon>
        <taxon>Micrococcales</taxon>
        <taxon>Microbacteriaceae</taxon>
        <taxon>Leucobacter</taxon>
    </lineage>
</organism>
<dbReference type="Proteomes" id="UP000664398">
    <property type="component" value="Unassembled WGS sequence"/>
</dbReference>
<evidence type="ECO:0000259" key="1">
    <source>
        <dbReference type="Pfam" id="PF01979"/>
    </source>
</evidence>
<dbReference type="PANTHER" id="PTHR43668">
    <property type="entry name" value="ALLANTOINASE"/>
    <property type="match status" value="1"/>
</dbReference>
<comment type="caution">
    <text evidence="2">The sequence shown here is derived from an EMBL/GenBank/DDBJ whole genome shotgun (WGS) entry which is preliminary data.</text>
</comment>
<dbReference type="Gene3D" id="2.30.40.10">
    <property type="entry name" value="Urease, subunit C, domain 1"/>
    <property type="match status" value="1"/>
</dbReference>
<dbReference type="GO" id="GO:0006145">
    <property type="term" value="P:purine nucleobase catabolic process"/>
    <property type="evidence" value="ECO:0007669"/>
    <property type="project" value="TreeGrafter"/>
</dbReference>
<dbReference type="SUPFAM" id="SSF51338">
    <property type="entry name" value="Composite domain of metallo-dependent hydrolases"/>
    <property type="match status" value="1"/>
</dbReference>
<protein>
    <submittedName>
        <fullName evidence="2">Dihydroorotase family protein</fullName>
    </submittedName>
</protein>
<accession>A0A939RYL2</accession>
<evidence type="ECO:0000313" key="3">
    <source>
        <dbReference type="Proteomes" id="UP000664398"/>
    </source>
</evidence>
<dbReference type="RefSeq" id="WP_208045041.1">
    <property type="nucleotide sequence ID" value="NZ_JAGDYL010000005.1"/>
</dbReference>
<dbReference type="Gene3D" id="3.20.20.140">
    <property type="entry name" value="Metal-dependent hydrolases"/>
    <property type="match status" value="1"/>
</dbReference>
<dbReference type="PANTHER" id="PTHR43668:SF2">
    <property type="entry name" value="ALLANTOINASE"/>
    <property type="match status" value="1"/>
</dbReference>
<dbReference type="SUPFAM" id="SSF51556">
    <property type="entry name" value="Metallo-dependent hydrolases"/>
    <property type="match status" value="1"/>
</dbReference>
<feature type="domain" description="Amidohydrolase-related" evidence="1">
    <location>
        <begin position="5"/>
        <end position="385"/>
    </location>
</feature>
<dbReference type="Pfam" id="PF01979">
    <property type="entry name" value="Amidohydro_1"/>
    <property type="match status" value="1"/>
</dbReference>
<dbReference type="GO" id="GO:0005737">
    <property type="term" value="C:cytoplasm"/>
    <property type="evidence" value="ECO:0007669"/>
    <property type="project" value="TreeGrafter"/>
</dbReference>
<dbReference type="InterPro" id="IPR032466">
    <property type="entry name" value="Metal_Hydrolase"/>
</dbReference>
<dbReference type="InterPro" id="IPR050138">
    <property type="entry name" value="DHOase/Allantoinase_Hydrolase"/>
</dbReference>
<evidence type="ECO:0000313" key="2">
    <source>
        <dbReference type="EMBL" id="MBO1804564.1"/>
    </source>
</evidence>